<dbReference type="InterPro" id="IPR006044">
    <property type="entry name" value="11S_seedstore_pln"/>
</dbReference>
<keyword evidence="4" id="KW-1015">Disulfide bond</keyword>
<evidence type="ECO:0000256" key="3">
    <source>
        <dbReference type="ARBA" id="ARBA00023129"/>
    </source>
</evidence>
<feature type="domain" description="Cupin type-1" evidence="5">
    <location>
        <begin position="3"/>
        <end position="105"/>
    </location>
</feature>
<dbReference type="InterPro" id="IPR050253">
    <property type="entry name" value="Seed_Storage-Functional"/>
</dbReference>
<reference evidence="6 7" key="1">
    <citation type="journal article" date="2023" name="BMC Biotechnol.">
        <title>Vitis rotundifolia cv Carlos genome sequencing.</title>
        <authorList>
            <person name="Huff M."/>
            <person name="Hulse-Kemp A."/>
            <person name="Scheffler B."/>
            <person name="Youngblood R."/>
            <person name="Simpson S."/>
            <person name="Babiker E."/>
            <person name="Staton M."/>
        </authorList>
    </citation>
    <scope>NUCLEOTIDE SEQUENCE [LARGE SCALE GENOMIC DNA]</scope>
    <source>
        <tissue evidence="6">Leaf</tissue>
    </source>
</reference>
<keyword evidence="2" id="KW-0758">Storage protein</keyword>
<dbReference type="PANTHER" id="PTHR31189">
    <property type="entry name" value="OS03G0336100 PROTEIN-RELATED"/>
    <property type="match status" value="1"/>
</dbReference>
<keyword evidence="3" id="KW-0708">Seed storage protein</keyword>
<organism evidence="6 7">
    <name type="scientific">Vitis rotundifolia</name>
    <name type="common">Muscadine grape</name>
    <dbReference type="NCBI Taxonomy" id="103349"/>
    <lineage>
        <taxon>Eukaryota</taxon>
        <taxon>Viridiplantae</taxon>
        <taxon>Streptophyta</taxon>
        <taxon>Embryophyta</taxon>
        <taxon>Tracheophyta</taxon>
        <taxon>Spermatophyta</taxon>
        <taxon>Magnoliopsida</taxon>
        <taxon>eudicotyledons</taxon>
        <taxon>Gunneridae</taxon>
        <taxon>Pentapetalae</taxon>
        <taxon>rosids</taxon>
        <taxon>Vitales</taxon>
        <taxon>Vitaceae</taxon>
        <taxon>Viteae</taxon>
        <taxon>Vitis</taxon>
    </lineage>
</organism>
<dbReference type="SUPFAM" id="SSF51182">
    <property type="entry name" value="RmlC-like cupins"/>
    <property type="match status" value="1"/>
</dbReference>
<keyword evidence="7" id="KW-1185">Reference proteome</keyword>
<dbReference type="CDD" id="cd02243">
    <property type="entry name" value="cupin_11S_legumin_C"/>
    <property type="match status" value="1"/>
</dbReference>
<name>A0AA38ZZR5_VITRO</name>
<evidence type="ECO:0000313" key="7">
    <source>
        <dbReference type="Proteomes" id="UP001168098"/>
    </source>
</evidence>
<dbReference type="AlphaFoldDB" id="A0AA38ZZR5"/>
<evidence type="ECO:0000313" key="6">
    <source>
        <dbReference type="EMBL" id="KAJ9698325.1"/>
    </source>
</evidence>
<protein>
    <recommendedName>
        <fullName evidence="5">Cupin type-1 domain-containing protein</fullName>
    </recommendedName>
</protein>
<dbReference type="Proteomes" id="UP001168098">
    <property type="component" value="Unassembled WGS sequence"/>
</dbReference>
<dbReference type="EMBL" id="JARBHA010000006">
    <property type="protein sequence ID" value="KAJ9698325.1"/>
    <property type="molecule type" value="Genomic_DNA"/>
</dbReference>
<dbReference type="GO" id="GO:0045735">
    <property type="term" value="F:nutrient reservoir activity"/>
    <property type="evidence" value="ECO:0007669"/>
    <property type="project" value="UniProtKB-KW"/>
</dbReference>
<dbReference type="InterPro" id="IPR011051">
    <property type="entry name" value="RmlC_Cupin_sf"/>
</dbReference>
<comment type="caution">
    <text evidence="6">The sequence shown here is derived from an EMBL/GenBank/DDBJ whole genome shotgun (WGS) entry which is preliminary data.</text>
</comment>
<dbReference type="PANTHER" id="PTHR31189:SF62">
    <property type="entry name" value="OS01G0976200 PROTEIN"/>
    <property type="match status" value="1"/>
</dbReference>
<dbReference type="InterPro" id="IPR006045">
    <property type="entry name" value="Cupin_1"/>
</dbReference>
<dbReference type="Pfam" id="PF00190">
    <property type="entry name" value="Cupin_1"/>
    <property type="match status" value="1"/>
</dbReference>
<dbReference type="InterPro" id="IPR014710">
    <property type="entry name" value="RmlC-like_jellyroll"/>
</dbReference>
<evidence type="ECO:0000256" key="2">
    <source>
        <dbReference type="ARBA" id="ARBA00022761"/>
    </source>
</evidence>
<proteinExistence type="inferred from homology"/>
<gene>
    <name evidence="6" type="ORF">PVL29_007418</name>
</gene>
<comment type="similarity">
    <text evidence="1">Belongs to the 11S seed storage protein (globulins) family.</text>
</comment>
<evidence type="ECO:0000259" key="5">
    <source>
        <dbReference type="SMART" id="SM00835"/>
    </source>
</evidence>
<accession>A0AA38ZZR5</accession>
<dbReference type="SMART" id="SM00835">
    <property type="entry name" value="Cupin_1"/>
    <property type="match status" value="1"/>
</dbReference>
<sequence length="122" mass="13299">MCSPGFSCDSALQVTYIVRGSGRVQVVGVDGRRVLETTIKAGSLFIVPRFFVVSKIGNPEGMEWFSIITTPNPIFTHLAGRTSAWKALSSKVLEASFSVGSDTEKLFRSKRNADAIFFPPPN</sequence>
<evidence type="ECO:0000256" key="4">
    <source>
        <dbReference type="ARBA" id="ARBA00023157"/>
    </source>
</evidence>
<dbReference type="PRINTS" id="PR00439">
    <property type="entry name" value="11SGLOBULIN"/>
</dbReference>
<evidence type="ECO:0000256" key="1">
    <source>
        <dbReference type="ARBA" id="ARBA00007178"/>
    </source>
</evidence>
<dbReference type="Gene3D" id="2.60.120.10">
    <property type="entry name" value="Jelly Rolls"/>
    <property type="match status" value="1"/>
</dbReference>